<protein>
    <submittedName>
        <fullName evidence="6">P-loop containing nucleoside triphosphate hydrolase protein</fullName>
    </submittedName>
</protein>
<dbReference type="InterPro" id="IPR014001">
    <property type="entry name" value="Helicase_ATP-bd"/>
</dbReference>
<accession>A0A2T2NVS4</accession>
<evidence type="ECO:0000313" key="7">
    <source>
        <dbReference type="Proteomes" id="UP000240883"/>
    </source>
</evidence>
<evidence type="ECO:0000256" key="2">
    <source>
        <dbReference type="ARBA" id="ARBA00022840"/>
    </source>
</evidence>
<feature type="compositionally biased region" description="Polar residues" evidence="3">
    <location>
        <begin position="1202"/>
        <end position="1213"/>
    </location>
</feature>
<dbReference type="Pfam" id="PF00270">
    <property type="entry name" value="DEAD"/>
    <property type="match status" value="1"/>
</dbReference>
<dbReference type="InterPro" id="IPR014939">
    <property type="entry name" value="CDT1_Gemini-bd-like"/>
</dbReference>
<dbReference type="Pfam" id="PF09369">
    <property type="entry name" value="MZB"/>
    <property type="match status" value="1"/>
</dbReference>
<dbReference type="GO" id="GO:0036297">
    <property type="term" value="P:interstrand cross-link repair"/>
    <property type="evidence" value="ECO:0007669"/>
    <property type="project" value="TreeGrafter"/>
</dbReference>
<dbReference type="InterPro" id="IPR055227">
    <property type="entry name" value="HRQ1_WHD"/>
</dbReference>
<evidence type="ECO:0000313" key="6">
    <source>
        <dbReference type="EMBL" id="PSN69459.1"/>
    </source>
</evidence>
<dbReference type="SUPFAM" id="SSF46785">
    <property type="entry name" value="Winged helix' DNA-binding domain"/>
    <property type="match status" value="1"/>
</dbReference>
<keyword evidence="2" id="KW-0067">ATP-binding</keyword>
<sequence length="1252" mass="141205">MPRLKAASVSDQIIRKRKRKTRDDEPAGQDSLALEERGAGGLSQDTTTTTVPTKTHDGGKKPKRTSKSKDSNENPKLVRQGSSTVVETSIPWPEHFTTLGQTHRALNLVYTFCCTRKHFATTFENIKSTIESHIKRELVVEDIAQITALIPRAVNFAYVDEEMLQINLMGMEDSLSGKRAKEYVITEPEPDKQEHKEVLLFEFIDGDLKRQVKHAKTGEPTKATQKLRNEDLKMPVFSQKQMMKLIEKRNTKFTSAVNAFLNQCAEEGCDAVEKLKEDSIAFIPMPSDSRSSTPGPERSLLPATIPKERKLIPDIIEEIKTLEWYTGQIVPDGHRVFDPQPPIYGDLNFQMSQNLVNALYNTRNITQLYAHQAEAINNLRDGQNVIVSTSTSSGKSLIYQIPVLHQLEQDYNTRAMYIFPTKALAQDQRRSLKELLRFMDGLQELLVETFDGDTPMAERNYIRDEARIIFTNPDMLHITILPQEELWRSFLQNLRFVVVDELHVYNGLFGAHVAFIMRRLRRICSALGNHHVKFISCSATVANPEKHMKTIFGVDEVKLTDFDGSPSGRKEFLCWNTPFKDPGDPTSGRGSSLEESAKLFCQLILRGVRVIAFCRVRKQCEALLAAVKTELTNLERPEVVARVMAYRSGYTPQDRRQIEREMFDGKLVGIVATSALELGVDIGTLDAVVTVGFPYTIANLRQQSGRAGRRNKDSLSVLVGDCFPTDQYYMSNPDEIFTKPNSELQVDLENLLVLEGHIQCAAYEMPIKPEEDARYFGPLLEKIARERMRQDDKGFYHCNERFLPQPSRFVTIRDTEDSHFAIINITNGKNTVLEELEASRAFFTIYEGGIFLHQGNTYLVKEFSQERMLAKVEYVKVDWTTQQRDFTDIDPVETEAIRRIPGSRSKAFYGPIKIKQVVFGFFKVDKKRRLLDAVEVDNPPIILYSKGMWLDVPKSALDILKSRRLNIAAAIHAAEHSVLSLMPNFVVSMPGDVRTECKVAIKEFAKRETSRKRPARLTFYDAKGGASGSGISTKAFEFIDTLLEKACQRLQACHCLEGCLECCCDERCKEANQVMSKAGALVVVMCILGKEKEIDVDALPWGDEETVPAGIETVVEAEPVTMAKGKYVHGVWVKSEEQDDDDFGRSIRMFGAERTFIGNTEAPVTFRTELFYLGINAIRARMPHIIENKRDAAAGDVEGEKATTNAQPLNKPTPTQPEDETVQMEASIVSTAVVAITDELGGYEKSSWLFTA</sequence>
<feature type="domain" description="Helicase C-terminal" evidence="5">
    <location>
        <begin position="599"/>
        <end position="752"/>
    </location>
</feature>
<dbReference type="InterPro" id="IPR036390">
    <property type="entry name" value="WH_DNA-bd_sf"/>
</dbReference>
<dbReference type="Proteomes" id="UP000240883">
    <property type="component" value="Unassembled WGS sequence"/>
</dbReference>
<dbReference type="InterPro" id="IPR027417">
    <property type="entry name" value="P-loop_NTPase"/>
</dbReference>
<dbReference type="STRING" id="1448308.A0A2T2NVS4"/>
<organism evidence="6 7">
    <name type="scientific">Corynespora cassiicola Philippines</name>
    <dbReference type="NCBI Taxonomy" id="1448308"/>
    <lineage>
        <taxon>Eukaryota</taxon>
        <taxon>Fungi</taxon>
        <taxon>Dikarya</taxon>
        <taxon>Ascomycota</taxon>
        <taxon>Pezizomycotina</taxon>
        <taxon>Dothideomycetes</taxon>
        <taxon>Pleosporomycetidae</taxon>
        <taxon>Pleosporales</taxon>
        <taxon>Corynesporascaceae</taxon>
        <taxon>Corynespora</taxon>
    </lineage>
</organism>
<dbReference type="PROSITE" id="PS51192">
    <property type="entry name" value="HELICASE_ATP_BIND_1"/>
    <property type="match status" value="1"/>
</dbReference>
<dbReference type="SMART" id="SM01075">
    <property type="entry name" value="CDT1"/>
    <property type="match status" value="1"/>
</dbReference>
<keyword evidence="1" id="KW-0547">Nucleotide-binding</keyword>
<feature type="region of interest" description="Disordered" evidence="3">
    <location>
        <begin position="1"/>
        <end position="84"/>
    </location>
</feature>
<dbReference type="GO" id="GO:0016787">
    <property type="term" value="F:hydrolase activity"/>
    <property type="evidence" value="ECO:0007669"/>
    <property type="project" value="UniProtKB-KW"/>
</dbReference>
<feature type="region of interest" description="Disordered" evidence="3">
    <location>
        <begin position="1197"/>
        <end position="1222"/>
    </location>
</feature>
<feature type="domain" description="Helicase ATP-binding" evidence="4">
    <location>
        <begin position="376"/>
        <end position="559"/>
    </location>
</feature>
<name>A0A2T2NVS4_CORCC</name>
<dbReference type="CDD" id="cd17923">
    <property type="entry name" value="DEXHc_Hrq1-like"/>
    <property type="match status" value="1"/>
</dbReference>
<dbReference type="SUPFAM" id="SSF52540">
    <property type="entry name" value="P-loop containing nucleoside triphosphate hydrolases"/>
    <property type="match status" value="1"/>
</dbReference>
<dbReference type="GO" id="GO:0006289">
    <property type="term" value="P:nucleotide-excision repair"/>
    <property type="evidence" value="ECO:0007669"/>
    <property type="project" value="TreeGrafter"/>
</dbReference>
<reference evidence="6 7" key="1">
    <citation type="journal article" date="2018" name="Front. Microbiol.">
        <title>Genome-Wide Analysis of Corynespora cassiicola Leaf Fall Disease Putative Effectors.</title>
        <authorList>
            <person name="Lopez D."/>
            <person name="Ribeiro S."/>
            <person name="Label P."/>
            <person name="Fumanal B."/>
            <person name="Venisse J.S."/>
            <person name="Kohler A."/>
            <person name="de Oliveira R.R."/>
            <person name="Labutti K."/>
            <person name="Lipzen A."/>
            <person name="Lail K."/>
            <person name="Bauer D."/>
            <person name="Ohm R.A."/>
            <person name="Barry K.W."/>
            <person name="Spatafora J."/>
            <person name="Grigoriev I.V."/>
            <person name="Martin F.M."/>
            <person name="Pujade-Renaud V."/>
        </authorList>
    </citation>
    <scope>NUCLEOTIDE SEQUENCE [LARGE SCALE GENOMIC DNA]</scope>
    <source>
        <strain evidence="6 7">Philippines</strain>
    </source>
</reference>
<dbReference type="EMBL" id="KZ678133">
    <property type="protein sequence ID" value="PSN69459.1"/>
    <property type="molecule type" value="Genomic_DNA"/>
</dbReference>
<dbReference type="PANTHER" id="PTHR47957">
    <property type="entry name" value="ATP-DEPENDENT HELICASE HRQ1"/>
    <property type="match status" value="1"/>
</dbReference>
<dbReference type="GO" id="GO:0003676">
    <property type="term" value="F:nucleic acid binding"/>
    <property type="evidence" value="ECO:0007669"/>
    <property type="project" value="InterPro"/>
</dbReference>
<keyword evidence="7" id="KW-1185">Reference proteome</keyword>
<dbReference type="InterPro" id="IPR001650">
    <property type="entry name" value="Helicase_C-like"/>
</dbReference>
<dbReference type="PANTHER" id="PTHR47957:SF3">
    <property type="entry name" value="ATP-DEPENDENT HELICASE HRQ1"/>
    <property type="match status" value="1"/>
</dbReference>
<dbReference type="SMART" id="SM00490">
    <property type="entry name" value="HELICc"/>
    <property type="match status" value="1"/>
</dbReference>
<dbReference type="CDD" id="cd18797">
    <property type="entry name" value="SF2_C_Hrq"/>
    <property type="match status" value="1"/>
</dbReference>
<keyword evidence="6" id="KW-0378">Hydrolase</keyword>
<dbReference type="InterPro" id="IPR011545">
    <property type="entry name" value="DEAD/DEAH_box_helicase_dom"/>
</dbReference>
<gene>
    <name evidence="6" type="ORF">BS50DRAFT_675596</name>
</gene>
<proteinExistence type="predicted"/>
<dbReference type="Pfam" id="PF08839">
    <property type="entry name" value="CDT1"/>
    <property type="match status" value="1"/>
</dbReference>
<dbReference type="OrthoDB" id="18781at2759"/>
<dbReference type="SMART" id="SM00487">
    <property type="entry name" value="DEXDc"/>
    <property type="match status" value="1"/>
</dbReference>
<dbReference type="InterPro" id="IPR018973">
    <property type="entry name" value="MZB"/>
</dbReference>
<evidence type="ECO:0000256" key="1">
    <source>
        <dbReference type="ARBA" id="ARBA00022741"/>
    </source>
</evidence>
<evidence type="ECO:0000259" key="4">
    <source>
        <dbReference type="PROSITE" id="PS51192"/>
    </source>
</evidence>
<dbReference type="GO" id="GO:0005634">
    <property type="term" value="C:nucleus"/>
    <property type="evidence" value="ECO:0007669"/>
    <property type="project" value="TreeGrafter"/>
</dbReference>
<dbReference type="AlphaFoldDB" id="A0A2T2NVS4"/>
<dbReference type="Gene3D" id="3.40.50.300">
    <property type="entry name" value="P-loop containing nucleotide triphosphate hydrolases"/>
    <property type="match status" value="2"/>
</dbReference>
<dbReference type="Pfam" id="PF00271">
    <property type="entry name" value="Helicase_C"/>
    <property type="match status" value="1"/>
</dbReference>
<evidence type="ECO:0000256" key="3">
    <source>
        <dbReference type="SAM" id="MobiDB-lite"/>
    </source>
</evidence>
<dbReference type="GO" id="GO:0005524">
    <property type="term" value="F:ATP binding"/>
    <property type="evidence" value="ECO:0007669"/>
    <property type="project" value="UniProtKB-KW"/>
</dbReference>
<dbReference type="PROSITE" id="PS51194">
    <property type="entry name" value="HELICASE_CTER"/>
    <property type="match status" value="1"/>
</dbReference>
<evidence type="ECO:0000259" key="5">
    <source>
        <dbReference type="PROSITE" id="PS51194"/>
    </source>
</evidence>
<dbReference type="GO" id="GO:0043138">
    <property type="term" value="F:3'-5' DNA helicase activity"/>
    <property type="evidence" value="ECO:0007669"/>
    <property type="project" value="TreeGrafter"/>
</dbReference>
<dbReference type="Pfam" id="PF22982">
    <property type="entry name" value="WHD_HRQ1"/>
    <property type="match status" value="1"/>
</dbReference>